<evidence type="ECO:0000313" key="2">
    <source>
        <dbReference type="EMBL" id="PQQ18179.1"/>
    </source>
</evidence>
<reference evidence="2 3" key="1">
    <citation type="submission" date="2018-02" db="EMBL/GenBank/DDBJ databases">
        <title>Draft genome of wild Prunus yedoensis var. nudiflora.</title>
        <authorList>
            <person name="Baek S."/>
            <person name="Kim J.-H."/>
            <person name="Choi K."/>
            <person name="Kim G.-B."/>
            <person name="Cho A."/>
            <person name="Jang H."/>
            <person name="Shin C.-H."/>
            <person name="Yu H.-J."/>
            <person name="Mun J.-H."/>
        </authorList>
    </citation>
    <scope>NUCLEOTIDE SEQUENCE [LARGE SCALE GENOMIC DNA]</scope>
    <source>
        <strain evidence="3">cv. Jeju island</strain>
        <tissue evidence="2">Leaf</tissue>
    </source>
</reference>
<keyword evidence="1" id="KW-0812">Transmembrane</keyword>
<proteinExistence type="predicted"/>
<feature type="transmembrane region" description="Helical" evidence="1">
    <location>
        <begin position="6"/>
        <end position="26"/>
    </location>
</feature>
<dbReference type="AlphaFoldDB" id="A0A314ZFS4"/>
<evidence type="ECO:0000313" key="3">
    <source>
        <dbReference type="Proteomes" id="UP000250321"/>
    </source>
</evidence>
<dbReference type="OrthoDB" id="10323798at2759"/>
<gene>
    <name evidence="2" type="ORF">Pyn_35996</name>
</gene>
<organism evidence="2 3">
    <name type="scientific">Prunus yedoensis var. nudiflora</name>
    <dbReference type="NCBI Taxonomy" id="2094558"/>
    <lineage>
        <taxon>Eukaryota</taxon>
        <taxon>Viridiplantae</taxon>
        <taxon>Streptophyta</taxon>
        <taxon>Embryophyta</taxon>
        <taxon>Tracheophyta</taxon>
        <taxon>Spermatophyta</taxon>
        <taxon>Magnoliopsida</taxon>
        <taxon>eudicotyledons</taxon>
        <taxon>Gunneridae</taxon>
        <taxon>Pentapetalae</taxon>
        <taxon>rosids</taxon>
        <taxon>fabids</taxon>
        <taxon>Rosales</taxon>
        <taxon>Rosaceae</taxon>
        <taxon>Amygdaloideae</taxon>
        <taxon>Amygdaleae</taxon>
        <taxon>Prunus</taxon>
    </lineage>
</organism>
<name>A0A314ZFS4_PRUYE</name>
<evidence type="ECO:0000256" key="1">
    <source>
        <dbReference type="SAM" id="Phobius"/>
    </source>
</evidence>
<dbReference type="Proteomes" id="UP000250321">
    <property type="component" value="Unassembled WGS sequence"/>
</dbReference>
<accession>A0A314ZFS4</accession>
<dbReference type="EMBL" id="PJQY01000121">
    <property type="protein sequence ID" value="PQQ18179.1"/>
    <property type="molecule type" value="Genomic_DNA"/>
</dbReference>
<sequence>MAEVHRIASFIMVLAVMAVCKEIMCIEGRQLKPMQKQAQFKTFNINGEAERKMRMQRSQTMTLQHPPDHHTWARDHHEEVHGVVLDDSKRSSLPVPMSPTPNNRVSFSYKEYQDSFEARPLHHLIMKVDNYRQPR</sequence>
<protein>
    <submittedName>
        <fullName evidence="2">Uncharacterized protein</fullName>
    </submittedName>
</protein>
<keyword evidence="3" id="KW-1185">Reference proteome</keyword>
<comment type="caution">
    <text evidence="2">The sequence shown here is derived from an EMBL/GenBank/DDBJ whole genome shotgun (WGS) entry which is preliminary data.</text>
</comment>
<keyword evidence="1" id="KW-0472">Membrane</keyword>
<keyword evidence="1" id="KW-1133">Transmembrane helix</keyword>